<organism evidence="2 3">
    <name type="scientific">Fimbriiglobus ruber</name>
    <dbReference type="NCBI Taxonomy" id="1908690"/>
    <lineage>
        <taxon>Bacteria</taxon>
        <taxon>Pseudomonadati</taxon>
        <taxon>Planctomycetota</taxon>
        <taxon>Planctomycetia</taxon>
        <taxon>Gemmatales</taxon>
        <taxon>Gemmataceae</taxon>
        <taxon>Fimbriiglobus</taxon>
    </lineage>
</organism>
<reference evidence="3" key="1">
    <citation type="submission" date="2017-06" db="EMBL/GenBank/DDBJ databases">
        <title>Genome analysis of Fimbriiglobus ruber SP5, the first member of the order Planctomycetales with confirmed chitinolytic capability.</title>
        <authorList>
            <person name="Ravin N.V."/>
            <person name="Rakitin A.L."/>
            <person name="Ivanova A.A."/>
            <person name="Beletsky A.V."/>
            <person name="Kulichevskaya I.S."/>
            <person name="Mardanov A.V."/>
            <person name="Dedysh S.N."/>
        </authorList>
    </citation>
    <scope>NUCLEOTIDE SEQUENCE [LARGE SCALE GENOMIC DNA]</scope>
    <source>
        <strain evidence="3">SP5</strain>
    </source>
</reference>
<dbReference type="RefSeq" id="WP_088258961.1">
    <property type="nucleotide sequence ID" value="NZ_NIDE01000017.1"/>
</dbReference>
<accession>A0A225D2Y0</accession>
<proteinExistence type="predicted"/>
<name>A0A225D2Y0_9BACT</name>
<feature type="region of interest" description="Disordered" evidence="1">
    <location>
        <begin position="1"/>
        <end position="23"/>
    </location>
</feature>
<keyword evidence="3" id="KW-1185">Reference proteome</keyword>
<protein>
    <recommendedName>
        <fullName evidence="4">Recombinase domain-containing protein</fullName>
    </recommendedName>
</protein>
<evidence type="ECO:0000313" key="3">
    <source>
        <dbReference type="Proteomes" id="UP000214646"/>
    </source>
</evidence>
<evidence type="ECO:0000313" key="2">
    <source>
        <dbReference type="EMBL" id="OWK35862.1"/>
    </source>
</evidence>
<dbReference type="EMBL" id="NIDE01000017">
    <property type="protein sequence ID" value="OWK35862.1"/>
    <property type="molecule type" value="Genomic_DNA"/>
</dbReference>
<feature type="compositionally biased region" description="Basic and acidic residues" evidence="1">
    <location>
        <begin position="11"/>
        <end position="23"/>
    </location>
</feature>
<gene>
    <name evidence="2" type="ORF">FRUB_08425</name>
</gene>
<sequence length="93" mass="11049">MGSHARTRPVRRYDQHSDDPRRVERLRPLCGRRHHAAEVAERLTTEGFHPPKRTTRFTRDMVLRLIDPLGFHRREPHGRRIGLGPNEYYLGMK</sequence>
<evidence type="ECO:0008006" key="4">
    <source>
        <dbReference type="Google" id="ProtNLM"/>
    </source>
</evidence>
<comment type="caution">
    <text evidence="2">The sequence shown here is derived from an EMBL/GenBank/DDBJ whole genome shotgun (WGS) entry which is preliminary data.</text>
</comment>
<evidence type="ECO:0000256" key="1">
    <source>
        <dbReference type="SAM" id="MobiDB-lite"/>
    </source>
</evidence>
<feature type="compositionally biased region" description="Basic residues" evidence="1">
    <location>
        <begin position="1"/>
        <end position="10"/>
    </location>
</feature>
<dbReference type="Proteomes" id="UP000214646">
    <property type="component" value="Unassembled WGS sequence"/>
</dbReference>
<dbReference type="AlphaFoldDB" id="A0A225D2Y0"/>